<dbReference type="AlphaFoldDB" id="A0A6J4NPI5"/>
<name>A0A6J4NPI5_9BURK</name>
<reference evidence="2" key="1">
    <citation type="submission" date="2020-02" db="EMBL/GenBank/DDBJ databases">
        <authorList>
            <person name="Meier V. D."/>
        </authorList>
    </citation>
    <scope>NUCLEOTIDE SEQUENCE</scope>
    <source>
        <strain evidence="2">AVDCRST_MAG51</strain>
    </source>
</reference>
<dbReference type="EC" id="2.2.1.2" evidence="2"/>
<proteinExistence type="predicted"/>
<sequence length="239" mass="24983">ESTRSAQAVHRRGGGHGRFPPAGPVPAAGRHHQSVADPQGRAEARVRALAPGDDGPLPRQAAGRDHGPAAGAVRPRDPVDHPRAGLDRSGCATELRYGSHHRPGRADHPALPRRGPARGARADQDCGHLGRHPGGRAARATRDPHQPDAAVLLRPGGCLRQGQGAPDLPLCGADLRLVQEGGGHCLGRGRAIGPERPRGEVRAPDLPVLQELRHPDGGDGGELPQHRPDPGPGRLRLAD</sequence>
<accession>A0A6J4NPI5</accession>
<feature type="compositionally biased region" description="Basic and acidic residues" evidence="1">
    <location>
        <begin position="74"/>
        <end position="86"/>
    </location>
</feature>
<feature type="region of interest" description="Disordered" evidence="1">
    <location>
        <begin position="1"/>
        <end position="154"/>
    </location>
</feature>
<feature type="region of interest" description="Disordered" evidence="1">
    <location>
        <begin position="184"/>
        <end position="239"/>
    </location>
</feature>
<protein>
    <submittedName>
        <fullName evidence="2">Transaldolase</fullName>
        <ecNumber evidence="2">2.2.1.2</ecNumber>
    </submittedName>
</protein>
<feature type="compositionally biased region" description="Basic and acidic residues" evidence="1">
    <location>
        <begin position="193"/>
        <end position="203"/>
    </location>
</feature>
<organism evidence="2">
    <name type="scientific">uncultured Ramlibacter sp</name>
    <dbReference type="NCBI Taxonomy" id="260755"/>
    <lineage>
        <taxon>Bacteria</taxon>
        <taxon>Pseudomonadati</taxon>
        <taxon>Pseudomonadota</taxon>
        <taxon>Betaproteobacteria</taxon>
        <taxon>Burkholderiales</taxon>
        <taxon>Comamonadaceae</taxon>
        <taxon>Ramlibacter</taxon>
        <taxon>environmental samples</taxon>
    </lineage>
</organism>
<keyword evidence="2" id="KW-0808">Transferase</keyword>
<evidence type="ECO:0000256" key="1">
    <source>
        <dbReference type="SAM" id="MobiDB-lite"/>
    </source>
</evidence>
<evidence type="ECO:0000313" key="2">
    <source>
        <dbReference type="EMBL" id="CAA9394466.1"/>
    </source>
</evidence>
<dbReference type="GO" id="GO:0004801">
    <property type="term" value="F:transaldolase activity"/>
    <property type="evidence" value="ECO:0007669"/>
    <property type="project" value="UniProtKB-EC"/>
</dbReference>
<feature type="non-terminal residue" evidence="2">
    <location>
        <position position="1"/>
    </location>
</feature>
<dbReference type="EMBL" id="CADCUX010000143">
    <property type="protein sequence ID" value="CAA9394466.1"/>
    <property type="molecule type" value="Genomic_DNA"/>
</dbReference>
<gene>
    <name evidence="2" type="ORF">AVDCRST_MAG51-505</name>
</gene>
<feature type="non-terminal residue" evidence="2">
    <location>
        <position position="239"/>
    </location>
</feature>